<keyword evidence="2" id="KW-1185">Reference proteome</keyword>
<dbReference type="Proteomes" id="UP000652013">
    <property type="component" value="Unassembled WGS sequence"/>
</dbReference>
<dbReference type="AlphaFoldDB" id="A0A8J3YD33"/>
<sequence length="107" mass="11563">MSGPDAAVVVRSEAIAWVDDGWPGWLRVRLIDALGRPWHFVDKVPVFFSDAAPPPALPFPVLIRCRIADQDTDGVVTISTAVPDGVEAEDGTTVFRVRAAQVQRSPA</sequence>
<accession>A0A8J3YD33</accession>
<reference evidence="1" key="1">
    <citation type="submission" date="2021-01" db="EMBL/GenBank/DDBJ databases">
        <title>Whole genome shotgun sequence of Spirilliplanes yamanashiensis NBRC 15828.</title>
        <authorList>
            <person name="Komaki H."/>
            <person name="Tamura T."/>
        </authorList>
    </citation>
    <scope>NUCLEOTIDE SEQUENCE</scope>
    <source>
        <strain evidence="1">NBRC 15828</strain>
    </source>
</reference>
<protein>
    <submittedName>
        <fullName evidence="1">Uncharacterized protein</fullName>
    </submittedName>
</protein>
<dbReference type="EMBL" id="BOOY01000042">
    <property type="protein sequence ID" value="GIJ06501.1"/>
    <property type="molecule type" value="Genomic_DNA"/>
</dbReference>
<name>A0A8J3YD33_9ACTN</name>
<comment type="caution">
    <text evidence="1">The sequence shown here is derived from an EMBL/GenBank/DDBJ whole genome shotgun (WGS) entry which is preliminary data.</text>
</comment>
<evidence type="ECO:0000313" key="2">
    <source>
        <dbReference type="Proteomes" id="UP000652013"/>
    </source>
</evidence>
<proteinExistence type="predicted"/>
<evidence type="ECO:0000313" key="1">
    <source>
        <dbReference type="EMBL" id="GIJ06501.1"/>
    </source>
</evidence>
<gene>
    <name evidence="1" type="ORF">Sya03_58530</name>
</gene>
<dbReference type="RefSeq" id="WP_203941671.1">
    <property type="nucleotide sequence ID" value="NZ_BAAAGJ010000015.1"/>
</dbReference>
<organism evidence="1 2">
    <name type="scientific">Spirilliplanes yamanashiensis</name>
    <dbReference type="NCBI Taxonomy" id="42233"/>
    <lineage>
        <taxon>Bacteria</taxon>
        <taxon>Bacillati</taxon>
        <taxon>Actinomycetota</taxon>
        <taxon>Actinomycetes</taxon>
        <taxon>Micromonosporales</taxon>
        <taxon>Micromonosporaceae</taxon>
        <taxon>Spirilliplanes</taxon>
    </lineage>
</organism>